<dbReference type="EMBL" id="BAAFST010000002">
    <property type="protein sequence ID" value="GAB1287050.1"/>
    <property type="molecule type" value="Genomic_DNA"/>
</dbReference>
<evidence type="ECO:0000256" key="1">
    <source>
        <dbReference type="SAM" id="MobiDB-lite"/>
    </source>
</evidence>
<keyword evidence="3" id="KW-1185">Reference proteome</keyword>
<evidence type="ECO:0000313" key="2">
    <source>
        <dbReference type="EMBL" id="GAB1287050.1"/>
    </source>
</evidence>
<name>A0ABQ0EJ00_APOSI</name>
<organism evidence="2 3">
    <name type="scientific">Apodemus speciosus</name>
    <name type="common">Large Japanese field mouse</name>
    <dbReference type="NCBI Taxonomy" id="105296"/>
    <lineage>
        <taxon>Eukaryota</taxon>
        <taxon>Metazoa</taxon>
        <taxon>Chordata</taxon>
        <taxon>Craniata</taxon>
        <taxon>Vertebrata</taxon>
        <taxon>Euteleostomi</taxon>
        <taxon>Mammalia</taxon>
        <taxon>Eutheria</taxon>
        <taxon>Euarchontoglires</taxon>
        <taxon>Glires</taxon>
        <taxon>Rodentia</taxon>
        <taxon>Myomorpha</taxon>
        <taxon>Muroidea</taxon>
        <taxon>Muridae</taxon>
        <taxon>Murinae</taxon>
        <taxon>Apodemus</taxon>
    </lineage>
</organism>
<gene>
    <name evidence="2" type="ORF">APTSU1_000228000</name>
</gene>
<sequence>MKPYIPHKGETKKKFKDPSAPERPPSTSSRSVLSTAPKSEASILAYPLVML</sequence>
<accession>A0ABQ0EJ00</accession>
<proteinExistence type="predicted"/>
<evidence type="ECO:0000313" key="3">
    <source>
        <dbReference type="Proteomes" id="UP001623349"/>
    </source>
</evidence>
<comment type="caution">
    <text evidence="2">The sequence shown here is derived from an EMBL/GenBank/DDBJ whole genome shotgun (WGS) entry which is preliminary data.</text>
</comment>
<feature type="compositionally biased region" description="Polar residues" evidence="1">
    <location>
        <begin position="25"/>
        <end position="36"/>
    </location>
</feature>
<dbReference type="Proteomes" id="UP001623349">
    <property type="component" value="Unassembled WGS sequence"/>
</dbReference>
<feature type="region of interest" description="Disordered" evidence="1">
    <location>
        <begin position="1"/>
        <end position="36"/>
    </location>
</feature>
<protein>
    <submittedName>
        <fullName evidence="2">High mobility group protein B1</fullName>
    </submittedName>
</protein>
<reference evidence="2 3" key="1">
    <citation type="submission" date="2024-08" db="EMBL/GenBank/DDBJ databases">
        <title>The draft genome of Apodemus speciosus.</title>
        <authorList>
            <person name="Nabeshima K."/>
            <person name="Suzuki S."/>
            <person name="Onuma M."/>
        </authorList>
    </citation>
    <scope>NUCLEOTIDE SEQUENCE [LARGE SCALE GENOMIC DNA]</scope>
    <source>
        <strain evidence="2">IB14-021</strain>
    </source>
</reference>